<evidence type="ECO:0000313" key="1">
    <source>
        <dbReference type="EMBL" id="KAH6648952.1"/>
    </source>
</evidence>
<sequence length="167" mass="18291">MLVIEPSVASGPIRDYIDGTDVLPVGISDVLQGPIWKYHVSQPMFNHSKEVVAPVTAHIVSLAAEEGLFSICSQNPDRFRSSTGAVRSDSGLSAQECEGPARHKFSTAGATLLMEIYRRQPALDDSSMYMRFRDVSGDAPSGAADTVRAAIERMVKEIKEFEKAYRK</sequence>
<comment type="caution">
    <text evidence="1">The sequence shown here is derived from an EMBL/GenBank/DDBJ whole genome shotgun (WGS) entry which is preliminary data.</text>
</comment>
<evidence type="ECO:0000313" key="2">
    <source>
        <dbReference type="Proteomes" id="UP000758603"/>
    </source>
</evidence>
<dbReference type="Proteomes" id="UP000758603">
    <property type="component" value="Unassembled WGS sequence"/>
</dbReference>
<dbReference type="RefSeq" id="XP_045955459.1">
    <property type="nucleotide sequence ID" value="XM_046100556.1"/>
</dbReference>
<dbReference type="GeneID" id="70129448"/>
<accession>A0A9P8ZU99</accession>
<gene>
    <name evidence="1" type="ORF">BKA67DRAFT_538962</name>
</gene>
<reference evidence="1" key="1">
    <citation type="journal article" date="2021" name="Nat. Commun.">
        <title>Genetic determinants of endophytism in the Arabidopsis root mycobiome.</title>
        <authorList>
            <person name="Mesny F."/>
            <person name="Miyauchi S."/>
            <person name="Thiergart T."/>
            <person name="Pickel B."/>
            <person name="Atanasova L."/>
            <person name="Karlsson M."/>
            <person name="Huettel B."/>
            <person name="Barry K.W."/>
            <person name="Haridas S."/>
            <person name="Chen C."/>
            <person name="Bauer D."/>
            <person name="Andreopoulos W."/>
            <person name="Pangilinan J."/>
            <person name="LaButti K."/>
            <person name="Riley R."/>
            <person name="Lipzen A."/>
            <person name="Clum A."/>
            <person name="Drula E."/>
            <person name="Henrissat B."/>
            <person name="Kohler A."/>
            <person name="Grigoriev I.V."/>
            <person name="Martin F.M."/>
            <person name="Hacquard S."/>
        </authorList>
    </citation>
    <scope>NUCLEOTIDE SEQUENCE</scope>
    <source>
        <strain evidence="1">MPI-SDFR-AT-0073</strain>
    </source>
</reference>
<name>A0A9P8ZU99_9PEZI</name>
<organism evidence="1 2">
    <name type="scientific">Truncatella angustata</name>
    <dbReference type="NCBI Taxonomy" id="152316"/>
    <lineage>
        <taxon>Eukaryota</taxon>
        <taxon>Fungi</taxon>
        <taxon>Dikarya</taxon>
        <taxon>Ascomycota</taxon>
        <taxon>Pezizomycotina</taxon>
        <taxon>Sordariomycetes</taxon>
        <taxon>Xylariomycetidae</taxon>
        <taxon>Amphisphaeriales</taxon>
        <taxon>Sporocadaceae</taxon>
        <taxon>Truncatella</taxon>
    </lineage>
</organism>
<dbReference type="AlphaFoldDB" id="A0A9P8ZU99"/>
<keyword evidence="2" id="KW-1185">Reference proteome</keyword>
<protein>
    <submittedName>
        <fullName evidence="1">Uncharacterized protein</fullName>
    </submittedName>
</protein>
<dbReference type="EMBL" id="JAGPXC010000007">
    <property type="protein sequence ID" value="KAH6648952.1"/>
    <property type="molecule type" value="Genomic_DNA"/>
</dbReference>
<proteinExistence type="predicted"/>